<dbReference type="PANTHER" id="PTHR43236">
    <property type="entry name" value="ANTITOXIN HIGA1"/>
    <property type="match status" value="1"/>
</dbReference>
<comment type="caution">
    <text evidence="3">The sequence shown here is derived from an EMBL/GenBank/DDBJ whole genome shotgun (WGS) entry which is preliminary data.</text>
</comment>
<dbReference type="Gene3D" id="1.10.260.40">
    <property type="entry name" value="lambda repressor-like DNA-binding domains"/>
    <property type="match status" value="1"/>
</dbReference>
<evidence type="ECO:0000256" key="1">
    <source>
        <dbReference type="ARBA" id="ARBA00007227"/>
    </source>
</evidence>
<dbReference type="GO" id="GO:0003677">
    <property type="term" value="F:DNA binding"/>
    <property type="evidence" value="ECO:0007669"/>
    <property type="project" value="InterPro"/>
</dbReference>
<evidence type="ECO:0000313" key="3">
    <source>
        <dbReference type="EMBL" id="TWI91024.1"/>
    </source>
</evidence>
<evidence type="ECO:0000313" key="4">
    <source>
        <dbReference type="Proteomes" id="UP000316778"/>
    </source>
</evidence>
<feature type="domain" description="HTH cro/C1-type" evidence="2">
    <location>
        <begin position="8"/>
        <end position="64"/>
    </location>
</feature>
<dbReference type="Pfam" id="PF06114">
    <property type="entry name" value="Peptidase_M78"/>
    <property type="match status" value="1"/>
</dbReference>
<dbReference type="Pfam" id="PF01381">
    <property type="entry name" value="HTH_3"/>
    <property type="match status" value="1"/>
</dbReference>
<dbReference type="SUPFAM" id="SSF47413">
    <property type="entry name" value="lambda repressor-like DNA-binding domains"/>
    <property type="match status" value="1"/>
</dbReference>
<organism evidence="3 4">
    <name type="scientific">Chitinophaga japonensis</name>
    <name type="common">Flexibacter japonensis</name>
    <dbReference type="NCBI Taxonomy" id="104662"/>
    <lineage>
        <taxon>Bacteria</taxon>
        <taxon>Pseudomonadati</taxon>
        <taxon>Bacteroidota</taxon>
        <taxon>Chitinophagia</taxon>
        <taxon>Chitinophagales</taxon>
        <taxon>Chitinophagaceae</taxon>
        <taxon>Chitinophaga</taxon>
    </lineage>
</organism>
<evidence type="ECO:0000259" key="2">
    <source>
        <dbReference type="PROSITE" id="PS50943"/>
    </source>
</evidence>
<dbReference type="InterPro" id="IPR052345">
    <property type="entry name" value="Rad_response_metalloprotease"/>
</dbReference>
<dbReference type="PROSITE" id="PS50943">
    <property type="entry name" value="HTH_CROC1"/>
    <property type="match status" value="1"/>
</dbReference>
<dbReference type="RefSeq" id="WP_145710195.1">
    <property type="nucleotide sequence ID" value="NZ_BAAAFY010000001.1"/>
</dbReference>
<dbReference type="AlphaFoldDB" id="A0A562TCP5"/>
<name>A0A562TCP5_CHIJA</name>
<dbReference type="SMART" id="SM00530">
    <property type="entry name" value="HTH_XRE"/>
    <property type="match status" value="1"/>
</dbReference>
<sequence length="347" mass="39515">MLHFATRLKNARKMKGFSLQDLADAMNCAISRQALSKYENGQMKPDSNTLIALSKALGVGLEYFARPSTITLDQVDFRKKVSLPVKELDRIRQEVIDFLERYFELESLSGIKSAFKNPISKKITAPEDVENAAAQLRKHWHLGNAPIYNVVELLEEKEIKVLQIETNPSFSGMATWIQDRYPVIVLNNHTQVSVVRKRFTALHELGHLLMDLQDLENKEKERACDAFAGAMLLPADTLQKELGGHRQHIFLPELILIKEQYGISLPAIIYRAKNLGLVTDALVKQFMIKYNKDNLRYHEPGAFNSPEQSTRFRQLLLRAVAEEIITTSKAAALNKQKLAEFRESELI</sequence>
<gene>
    <name evidence="3" type="ORF">LX66_0385</name>
</gene>
<dbReference type="InterPro" id="IPR001387">
    <property type="entry name" value="Cro/C1-type_HTH"/>
</dbReference>
<dbReference type="InterPro" id="IPR010359">
    <property type="entry name" value="IrrE_HExxH"/>
</dbReference>
<comment type="similarity">
    <text evidence="1">Belongs to the short-chain fatty acyl-CoA assimilation regulator (ScfR) family.</text>
</comment>
<dbReference type="PANTHER" id="PTHR43236:SF1">
    <property type="entry name" value="BLL7220 PROTEIN"/>
    <property type="match status" value="1"/>
</dbReference>
<protein>
    <submittedName>
        <fullName evidence="3">Zn-dependent peptidase ImmA (M78 family)</fullName>
    </submittedName>
</protein>
<dbReference type="OrthoDB" id="9794834at2"/>
<dbReference type="Gene3D" id="1.10.10.2910">
    <property type="match status" value="1"/>
</dbReference>
<keyword evidence="4" id="KW-1185">Reference proteome</keyword>
<reference evidence="3 4" key="1">
    <citation type="journal article" date="2013" name="Stand. Genomic Sci.">
        <title>Genomic Encyclopedia of Type Strains, Phase I: The one thousand microbial genomes (KMG-I) project.</title>
        <authorList>
            <person name="Kyrpides N.C."/>
            <person name="Woyke T."/>
            <person name="Eisen J.A."/>
            <person name="Garrity G."/>
            <person name="Lilburn T.G."/>
            <person name="Beck B.J."/>
            <person name="Whitman W.B."/>
            <person name="Hugenholtz P."/>
            <person name="Klenk H.P."/>
        </authorList>
    </citation>
    <scope>NUCLEOTIDE SEQUENCE [LARGE SCALE GENOMIC DNA]</scope>
    <source>
        <strain evidence="3 4">DSM 13484</strain>
    </source>
</reference>
<dbReference type="EMBL" id="VLLG01000002">
    <property type="protein sequence ID" value="TWI91024.1"/>
    <property type="molecule type" value="Genomic_DNA"/>
</dbReference>
<dbReference type="Proteomes" id="UP000316778">
    <property type="component" value="Unassembled WGS sequence"/>
</dbReference>
<dbReference type="CDD" id="cd00093">
    <property type="entry name" value="HTH_XRE"/>
    <property type="match status" value="1"/>
</dbReference>
<proteinExistence type="inferred from homology"/>
<accession>A0A562TCP5</accession>
<dbReference type="InterPro" id="IPR010982">
    <property type="entry name" value="Lambda_DNA-bd_dom_sf"/>
</dbReference>